<gene>
    <name evidence="2" type="ORF">RCOM_1346350</name>
</gene>
<evidence type="ECO:0000313" key="2">
    <source>
        <dbReference type="EMBL" id="EEF47236.1"/>
    </source>
</evidence>
<proteinExistence type="predicted"/>
<evidence type="ECO:0000256" key="1">
    <source>
        <dbReference type="SAM" id="MobiDB-lite"/>
    </source>
</evidence>
<keyword evidence="3" id="KW-1185">Reference proteome</keyword>
<reference evidence="3" key="1">
    <citation type="journal article" date="2010" name="Nat. Biotechnol.">
        <title>Draft genome sequence of the oilseed species Ricinus communis.</title>
        <authorList>
            <person name="Chan A.P."/>
            <person name="Crabtree J."/>
            <person name="Zhao Q."/>
            <person name="Lorenzi H."/>
            <person name="Orvis J."/>
            <person name="Puiu D."/>
            <person name="Melake-Berhan A."/>
            <person name="Jones K.M."/>
            <person name="Redman J."/>
            <person name="Chen G."/>
            <person name="Cahoon E.B."/>
            <person name="Gedil M."/>
            <person name="Stanke M."/>
            <person name="Haas B.J."/>
            <person name="Wortman J.R."/>
            <person name="Fraser-Liggett C.M."/>
            <person name="Ravel J."/>
            <person name="Rabinowicz P.D."/>
        </authorList>
    </citation>
    <scope>NUCLEOTIDE SEQUENCE [LARGE SCALE GENOMIC DNA]</scope>
    <source>
        <strain evidence="3">cv. Hale</strain>
    </source>
</reference>
<sequence>MAMGAKLRGTNKGTWEECDQIRKDTDGWIKNLVSRRWICRTQITKRKKKNTCECDEKKKIKRPKRSRASMCDAGSDRDTRPCLVG</sequence>
<feature type="region of interest" description="Disordered" evidence="1">
    <location>
        <begin position="56"/>
        <end position="85"/>
    </location>
</feature>
<feature type="compositionally biased region" description="Basic and acidic residues" evidence="1">
    <location>
        <begin position="74"/>
        <end position="85"/>
    </location>
</feature>
<evidence type="ECO:0000313" key="3">
    <source>
        <dbReference type="Proteomes" id="UP000008311"/>
    </source>
</evidence>
<dbReference type="EMBL" id="EQ973790">
    <property type="protein sequence ID" value="EEF47236.1"/>
    <property type="molecule type" value="Genomic_DNA"/>
</dbReference>
<protein>
    <submittedName>
        <fullName evidence="2">Uncharacterized protein</fullName>
    </submittedName>
</protein>
<dbReference type="AlphaFoldDB" id="B9RNB3"/>
<name>B9RNB3_RICCO</name>
<accession>B9RNB3</accession>
<organism evidence="2 3">
    <name type="scientific">Ricinus communis</name>
    <name type="common">Castor bean</name>
    <dbReference type="NCBI Taxonomy" id="3988"/>
    <lineage>
        <taxon>Eukaryota</taxon>
        <taxon>Viridiplantae</taxon>
        <taxon>Streptophyta</taxon>
        <taxon>Embryophyta</taxon>
        <taxon>Tracheophyta</taxon>
        <taxon>Spermatophyta</taxon>
        <taxon>Magnoliopsida</taxon>
        <taxon>eudicotyledons</taxon>
        <taxon>Gunneridae</taxon>
        <taxon>Pentapetalae</taxon>
        <taxon>rosids</taxon>
        <taxon>fabids</taxon>
        <taxon>Malpighiales</taxon>
        <taxon>Euphorbiaceae</taxon>
        <taxon>Acalyphoideae</taxon>
        <taxon>Acalypheae</taxon>
        <taxon>Ricinus</taxon>
    </lineage>
</organism>
<dbReference type="Proteomes" id="UP000008311">
    <property type="component" value="Unassembled WGS sequence"/>
</dbReference>
<dbReference type="InParanoid" id="B9RNB3"/>